<evidence type="ECO:0000259" key="8">
    <source>
        <dbReference type="Pfam" id="PF24883"/>
    </source>
</evidence>
<dbReference type="InterPro" id="IPR054471">
    <property type="entry name" value="GPIID_WHD"/>
</dbReference>
<keyword evidence="3" id="KW-0677">Repeat</keyword>
<feature type="domain" description="GPI inositol-deacylase PGAP1-like alpha/beta" evidence="5">
    <location>
        <begin position="59"/>
        <end position="188"/>
    </location>
</feature>
<dbReference type="GO" id="GO:0016788">
    <property type="term" value="F:hydrolase activity, acting on ester bonds"/>
    <property type="evidence" value="ECO:0007669"/>
    <property type="project" value="InterPro"/>
</dbReference>
<dbReference type="Gene3D" id="3.40.50.300">
    <property type="entry name" value="P-loop containing nucleotide triphosphate hydrolases"/>
    <property type="match status" value="1"/>
</dbReference>
<dbReference type="GO" id="GO:0015031">
    <property type="term" value="P:protein transport"/>
    <property type="evidence" value="ECO:0007669"/>
    <property type="project" value="UniProtKB-KW"/>
</dbReference>
<dbReference type="EMBL" id="QGDH01000023">
    <property type="protein sequence ID" value="RAR14369.1"/>
    <property type="molecule type" value="Genomic_DNA"/>
</dbReference>
<evidence type="ECO:0000256" key="4">
    <source>
        <dbReference type="RuleBase" id="RU365011"/>
    </source>
</evidence>
<dbReference type="SUPFAM" id="SSF50978">
    <property type="entry name" value="WD40 repeat-like"/>
    <property type="match status" value="1"/>
</dbReference>
<evidence type="ECO:0000259" key="6">
    <source>
        <dbReference type="Pfam" id="PF12894"/>
    </source>
</evidence>
<dbReference type="Proteomes" id="UP000249619">
    <property type="component" value="Unassembled WGS sequence"/>
</dbReference>
<evidence type="ECO:0000259" key="5">
    <source>
        <dbReference type="Pfam" id="PF07819"/>
    </source>
</evidence>
<dbReference type="InterPro" id="IPR036322">
    <property type="entry name" value="WD40_repeat_dom_sf"/>
</dbReference>
<evidence type="ECO:0000256" key="1">
    <source>
        <dbReference type="ARBA" id="ARBA00003496"/>
    </source>
</evidence>
<evidence type="ECO:0000256" key="2">
    <source>
        <dbReference type="ARBA" id="ARBA00015856"/>
    </source>
</evidence>
<dbReference type="Gene3D" id="3.40.50.1820">
    <property type="entry name" value="alpha/beta hydrolase"/>
    <property type="match status" value="1"/>
</dbReference>
<dbReference type="InterPro" id="IPR029058">
    <property type="entry name" value="AB_hydrolase_fold"/>
</dbReference>
<dbReference type="Pfam" id="PF24883">
    <property type="entry name" value="NPHP3_N"/>
    <property type="match status" value="1"/>
</dbReference>
<comment type="subcellular location">
    <subcellularLocation>
        <location evidence="4">Endoplasmic reticulum membrane</location>
    </subcellularLocation>
</comment>
<evidence type="ECO:0000256" key="3">
    <source>
        <dbReference type="ARBA" id="ARBA00022737"/>
    </source>
</evidence>
<dbReference type="InterPro" id="IPR024977">
    <property type="entry name" value="Apc4-like_WD40_dom"/>
</dbReference>
<keyword evidence="4" id="KW-0653">Protein transport</keyword>
<dbReference type="InterPro" id="IPR001680">
    <property type="entry name" value="WD40_rpt"/>
</dbReference>
<feature type="domain" description="GPI inositol-deacylase winged helix" evidence="7">
    <location>
        <begin position="632"/>
        <end position="711"/>
    </location>
</feature>
<proteinExistence type="inferred from homology"/>
<keyword evidence="4" id="KW-0378">Hydrolase</keyword>
<dbReference type="SUPFAM" id="SSF53474">
    <property type="entry name" value="alpha/beta-Hydrolases"/>
    <property type="match status" value="1"/>
</dbReference>
<dbReference type="SUPFAM" id="SSF50998">
    <property type="entry name" value="Quinoprotein alcohol dehydrogenase-like"/>
    <property type="match status" value="1"/>
</dbReference>
<comment type="function">
    <text evidence="1 4">Involved in inositol deacylation of GPI-anchored proteins which plays important roles in the quality control and ER-associated degradation of GPI-anchored proteins.</text>
</comment>
<dbReference type="InterPro" id="IPR012908">
    <property type="entry name" value="PGAP1-ab_dom-like"/>
</dbReference>
<dbReference type="Gene3D" id="2.130.10.10">
    <property type="entry name" value="YVTN repeat-like/Quinoprotein amine dehydrogenase"/>
    <property type="match status" value="3"/>
</dbReference>
<keyword evidence="4" id="KW-0472">Membrane</keyword>
<dbReference type="Pfam" id="PF07819">
    <property type="entry name" value="PGAP1"/>
    <property type="match status" value="1"/>
</dbReference>
<dbReference type="EC" id="3.1.-.-" evidence="4"/>
<dbReference type="SUPFAM" id="SSF52540">
    <property type="entry name" value="P-loop containing nucleoside triphosphate hydrolases"/>
    <property type="match status" value="1"/>
</dbReference>
<dbReference type="GO" id="GO:0005789">
    <property type="term" value="C:endoplasmic reticulum membrane"/>
    <property type="evidence" value="ECO:0007669"/>
    <property type="project" value="UniProtKB-SubCell"/>
</dbReference>
<accession>A0A364NAM3</accession>
<dbReference type="PANTHER" id="PTHR10039">
    <property type="entry name" value="AMELOGENIN"/>
    <property type="match status" value="1"/>
</dbReference>
<evidence type="ECO:0000313" key="10">
    <source>
        <dbReference type="Proteomes" id="UP000249619"/>
    </source>
</evidence>
<dbReference type="InterPro" id="IPR027417">
    <property type="entry name" value="P-loop_NTPase"/>
</dbReference>
<name>A0A364NAM3_STELY</name>
<protein>
    <recommendedName>
        <fullName evidence="2 4">GPI inositol-deacylase</fullName>
        <ecNumber evidence="4">3.1.-.-</ecNumber>
    </recommendedName>
</protein>
<reference evidence="10" key="1">
    <citation type="submission" date="2018-05" db="EMBL/GenBank/DDBJ databases">
        <title>Draft genome sequence of Stemphylium lycopersici strain CIDEFI 213.</title>
        <authorList>
            <person name="Medina R."/>
            <person name="Franco M.E.E."/>
            <person name="Lucentini C.G."/>
            <person name="Saparrat M.C.N."/>
            <person name="Balatti P.A."/>
        </authorList>
    </citation>
    <scope>NUCLEOTIDE SEQUENCE [LARGE SCALE GENOMIC DNA]</scope>
    <source>
        <strain evidence="10">CIDEFI 213</strain>
    </source>
</reference>
<dbReference type="Pfam" id="PF22939">
    <property type="entry name" value="WHD_GPIID"/>
    <property type="match status" value="1"/>
</dbReference>
<evidence type="ECO:0000259" key="7">
    <source>
        <dbReference type="Pfam" id="PF22939"/>
    </source>
</evidence>
<feature type="domain" description="Anaphase-promoting complex subunit 4-like WD40" evidence="6">
    <location>
        <begin position="1102"/>
        <end position="1187"/>
    </location>
</feature>
<dbReference type="InterPro" id="IPR056884">
    <property type="entry name" value="NPHP3-like_N"/>
</dbReference>
<organism evidence="9 10">
    <name type="scientific">Stemphylium lycopersici</name>
    <name type="common">Tomato gray leaf spot disease fungus</name>
    <name type="synonym">Thyrospora lycopersici</name>
    <dbReference type="NCBI Taxonomy" id="183478"/>
    <lineage>
        <taxon>Eukaryota</taxon>
        <taxon>Fungi</taxon>
        <taxon>Dikarya</taxon>
        <taxon>Ascomycota</taxon>
        <taxon>Pezizomycotina</taxon>
        <taxon>Dothideomycetes</taxon>
        <taxon>Pleosporomycetidae</taxon>
        <taxon>Pleosporales</taxon>
        <taxon>Pleosporineae</taxon>
        <taxon>Pleosporaceae</taxon>
        <taxon>Stemphylium</taxon>
    </lineage>
</organism>
<sequence length="1555" mass="173958">MDYPFGRRRKTKDSLDTESLERVLSSLSVDEVATFNDEDSFGPLGLNTLFSSPQPLLDIIFVHGLQGGSRKTWSSSKRMEHFWPKEWLSRDPGFHHARVHSFGYRSDWTNTKSSILNINHIAETLLASIQSSPSLRETPASKIIFVAHSMGGLLVKKAHIEAHGNPNYQDIAGRIESIFFLGTPHKGSDSAKTAELLVALSPFHGDKPYVKDLQPTSVMIQTISNDFPRYSKRLQLFSFYETLETWAGKSKLIVSPDSAVLGYENEERISMNKNHRGICKFDTPKDPDFILLRNSLCRAMERIIEKATATRYAHDARMLRDLQEYLGVQDKPEDDLCELEDFALPGSALWFLESGAFREWRDSMMVSRTSQSNTRSPGAFRTLWVNAMPGAGKSTLASQVVSHLESINMDCCYYFFSLDERLKSTVNGLLRSIAFQMALLNPSVRDKLLRLKENGIHFDSTKEKLMWRKLFVGGILTCAIDRPQYWVIDALDECRDLENLVNMFSKLETSFPLNILLTSRPTQQIRTKMGIMGQKVSEYSFGIDDIRHNIKRFVQDGLSQHIIQMDSSPKRQRELVEKILKKSEGCFLWVQLVMEKLKHALTPEHVELILDDLPPGMDKLYRRTLAEILETDEEGKKLTKAILSIVACAMNPMTVAELANVLKIQLRITLHESAIKPACGNLIYVDKSSRICLVHQTARDYLLNYGLFETFGTNSTNAHNALANLCLEYLKSSQMRPIRMLASPGPSTSRINRRLETSPFAQYACVHFSDHVRRGSSEDDLLLDSIYRFLSANGLSWIEHVAAGGNLRVLIQTSQNLRGFLQARAKYKPLIDQKSQCVQQWSVDLFRIVAKFGRVLLRLPQSIYGLIPPLVPRESPILSQYNRGKGIDIIGISSISWDDRLCSKSFHGKLATAVASGGSTFAVGLQSGMVFVYDHTTFQEICSFQHQEMVKILQYSSSGNMLVSAGLRRAKLWNVSEGVNVWEEKVTAEPLALSFTKEDRSVVGITRNNVLVVRDSTNGRLLKWTARPYSDSGRGGLQLFPGGDITCASLDVSSNMLATAHRGRPVVISELDTNEKIAQCEPDVDPNTTDFDFLEPAVATEFCPSDVNLIAVIYRDGGLATYDPGAQCALVETVHDFEVEKLACSPDGRTLAVGDSSGTIMLYETETLRLLYKIIHKSNLAIRAMAFSADSQRLIDIRESQCNVWEPPVLMRTEPQETESMSDAIPTHDENAATEEDLVEISAIAATACGNFVLAGSDDGTVALHRTDTGKKIQQLYEHATGSWISQIATSPQTLASIGGTNELIVKSYHANEQWMCEDLIHVHYQEPIRQLLFNSIGSKILVVFSGSVVHFDLSAGGVSSKCEPTSDEIWANDPTRPSALFGIRNNLITEYTWENFSLLSSLCRRQIPSEDQRPLVVQHAAASAGRKHLAVVFSKGEKWPVTLSTALLDCSTFAEATGSPQLLQLFSHSDDIKAEHIIGIHDGKLYFLDKDLWLCSLTLSAKGANCTHHMFIPDEWLKDNNRPLLLLTAKGELVIVKRDEIAIIKRPFTYSIAI</sequence>
<gene>
    <name evidence="9" type="ORF">DDE83_002319</name>
</gene>
<keyword evidence="4" id="KW-0256">Endoplasmic reticulum</keyword>
<feature type="domain" description="Nephrocystin 3-like N-terminal" evidence="8">
    <location>
        <begin position="346"/>
        <end position="520"/>
    </location>
</feature>
<dbReference type="InterPro" id="IPR011047">
    <property type="entry name" value="Quinoprotein_ADH-like_sf"/>
</dbReference>
<comment type="similarity">
    <text evidence="4">Belongs to the GPI inositol-deacylase family.</text>
</comment>
<evidence type="ECO:0000313" key="9">
    <source>
        <dbReference type="EMBL" id="RAR14369.1"/>
    </source>
</evidence>
<dbReference type="PANTHER" id="PTHR10039:SF16">
    <property type="entry name" value="GPI INOSITOL-DEACYLASE"/>
    <property type="match status" value="1"/>
</dbReference>
<dbReference type="SMART" id="SM00320">
    <property type="entry name" value="WD40"/>
    <property type="match status" value="6"/>
</dbReference>
<comment type="caution">
    <text evidence="9">The sequence shown here is derived from an EMBL/GenBank/DDBJ whole genome shotgun (WGS) entry which is preliminary data.</text>
</comment>
<keyword evidence="10" id="KW-1185">Reference proteome</keyword>
<dbReference type="Pfam" id="PF12894">
    <property type="entry name" value="ANAPC4_WD40"/>
    <property type="match status" value="1"/>
</dbReference>
<dbReference type="InterPro" id="IPR015943">
    <property type="entry name" value="WD40/YVTN_repeat-like_dom_sf"/>
</dbReference>
<keyword evidence="4" id="KW-0813">Transport</keyword>